<evidence type="ECO:0000256" key="1">
    <source>
        <dbReference type="ARBA" id="ARBA00004651"/>
    </source>
</evidence>
<proteinExistence type="predicted"/>
<evidence type="ECO:0000256" key="3">
    <source>
        <dbReference type="ARBA" id="ARBA00022676"/>
    </source>
</evidence>
<dbReference type="Pfam" id="PF13231">
    <property type="entry name" value="PMT_2"/>
    <property type="match status" value="1"/>
</dbReference>
<dbReference type="GO" id="GO:0005886">
    <property type="term" value="C:plasma membrane"/>
    <property type="evidence" value="ECO:0000318"/>
    <property type="project" value="GO_Central"/>
</dbReference>
<feature type="transmembrane region" description="Helical" evidence="8">
    <location>
        <begin position="105"/>
        <end position="127"/>
    </location>
</feature>
<dbReference type="eggNOG" id="COG1807">
    <property type="taxonomic scope" value="Bacteria"/>
</dbReference>
<organism evidence="10 11">
    <name type="scientific">Chloroflexus aurantiacus (strain ATCC 29366 / DSM 635 / J-10-fl)</name>
    <dbReference type="NCBI Taxonomy" id="324602"/>
    <lineage>
        <taxon>Bacteria</taxon>
        <taxon>Bacillati</taxon>
        <taxon>Chloroflexota</taxon>
        <taxon>Chloroflexia</taxon>
        <taxon>Chloroflexales</taxon>
        <taxon>Chloroflexineae</taxon>
        <taxon>Chloroflexaceae</taxon>
        <taxon>Chloroflexus</taxon>
    </lineage>
</organism>
<keyword evidence="3" id="KW-0328">Glycosyltransferase</keyword>
<keyword evidence="5 8" id="KW-0812">Transmembrane</keyword>
<dbReference type="InterPro" id="IPR050297">
    <property type="entry name" value="LipidA_mod_glycosyltrf_83"/>
</dbReference>
<feature type="transmembrane region" description="Helical" evidence="8">
    <location>
        <begin position="440"/>
        <end position="459"/>
    </location>
</feature>
<feature type="domain" description="Glycosyltransferase RgtA/B/C/D-like" evidence="9">
    <location>
        <begin position="90"/>
        <end position="240"/>
    </location>
</feature>
<evidence type="ECO:0000313" key="10">
    <source>
        <dbReference type="EMBL" id="ABY36832.1"/>
    </source>
</evidence>
<dbReference type="HOGENOM" id="CLU_022870_0_0_0"/>
<feature type="transmembrane region" description="Helical" evidence="8">
    <location>
        <begin position="354"/>
        <end position="376"/>
    </location>
</feature>
<feature type="transmembrane region" description="Helical" evidence="8">
    <location>
        <begin position="80"/>
        <end position="99"/>
    </location>
</feature>
<dbReference type="PANTHER" id="PTHR33908:SF11">
    <property type="entry name" value="MEMBRANE PROTEIN"/>
    <property type="match status" value="1"/>
</dbReference>
<feature type="transmembrane region" description="Helical" evidence="8">
    <location>
        <begin position="231"/>
        <end position="252"/>
    </location>
</feature>
<dbReference type="RefSeq" id="WP_012259485.1">
    <property type="nucleotide sequence ID" value="NC_010175.1"/>
</dbReference>
<feature type="transmembrane region" description="Helical" evidence="8">
    <location>
        <begin position="27"/>
        <end position="48"/>
    </location>
</feature>
<feature type="transmembrane region" description="Helical" evidence="8">
    <location>
        <begin position="184"/>
        <end position="201"/>
    </location>
</feature>
<dbReference type="InterPro" id="IPR011990">
    <property type="entry name" value="TPR-like_helical_dom_sf"/>
</dbReference>
<dbReference type="EMBL" id="CP000909">
    <property type="protein sequence ID" value="ABY36832.1"/>
    <property type="molecule type" value="Genomic_DNA"/>
</dbReference>
<feature type="transmembrane region" description="Helical" evidence="8">
    <location>
        <begin position="383"/>
        <end position="403"/>
    </location>
</feature>
<dbReference type="Proteomes" id="UP000002008">
    <property type="component" value="Chromosome"/>
</dbReference>
<reference evidence="11" key="1">
    <citation type="journal article" date="2011" name="BMC Genomics">
        <title>Complete genome sequence of the filamentous anoxygenic phototrophic bacterium Chloroflexus aurantiacus.</title>
        <authorList>
            <person name="Tang K.H."/>
            <person name="Barry K."/>
            <person name="Chertkov O."/>
            <person name="Dalin E."/>
            <person name="Han C.S."/>
            <person name="Hauser L.J."/>
            <person name="Honchak B.M."/>
            <person name="Karbach L.E."/>
            <person name="Land M.L."/>
            <person name="Lapidus A."/>
            <person name="Larimer F.W."/>
            <person name="Mikhailova N."/>
            <person name="Pitluck S."/>
            <person name="Pierson B.K."/>
            <person name="Blankenship R.E."/>
        </authorList>
    </citation>
    <scope>NUCLEOTIDE SEQUENCE [LARGE SCALE GENOMIC DNA]</scope>
    <source>
        <strain evidence="11">ATCC 29366 / DSM 635 / J-10-fl</strain>
    </source>
</reference>
<protein>
    <recommendedName>
        <fullName evidence="9">Glycosyltransferase RgtA/B/C/D-like domain-containing protein</fullName>
    </recommendedName>
</protein>
<evidence type="ECO:0000256" key="2">
    <source>
        <dbReference type="ARBA" id="ARBA00022475"/>
    </source>
</evidence>
<feature type="transmembrane region" description="Helical" evidence="8">
    <location>
        <begin position="207"/>
        <end position="224"/>
    </location>
</feature>
<dbReference type="EnsemblBacteria" id="ABY36832">
    <property type="protein sequence ID" value="ABY36832"/>
    <property type="gene ID" value="Caur_3649"/>
</dbReference>
<evidence type="ECO:0000256" key="4">
    <source>
        <dbReference type="ARBA" id="ARBA00022679"/>
    </source>
</evidence>
<dbReference type="GO" id="GO:0009103">
    <property type="term" value="P:lipopolysaccharide biosynthetic process"/>
    <property type="evidence" value="ECO:0007669"/>
    <property type="project" value="UniProtKB-ARBA"/>
</dbReference>
<dbReference type="SUPFAM" id="SSF48452">
    <property type="entry name" value="TPR-like"/>
    <property type="match status" value="1"/>
</dbReference>
<evidence type="ECO:0000256" key="8">
    <source>
        <dbReference type="SAM" id="Phobius"/>
    </source>
</evidence>
<evidence type="ECO:0000256" key="7">
    <source>
        <dbReference type="ARBA" id="ARBA00023136"/>
    </source>
</evidence>
<keyword evidence="6 8" id="KW-1133">Transmembrane helix</keyword>
<keyword evidence="4" id="KW-0808">Transferase</keyword>
<evidence type="ECO:0000313" key="11">
    <source>
        <dbReference type="Proteomes" id="UP000002008"/>
    </source>
</evidence>
<keyword evidence="7 8" id="KW-0472">Membrane</keyword>
<gene>
    <name evidence="10" type="ordered locus">Caur_3649</name>
</gene>
<feature type="transmembrane region" description="Helical" evidence="8">
    <location>
        <begin position="409"/>
        <end position="428"/>
    </location>
</feature>
<evidence type="ECO:0000259" key="9">
    <source>
        <dbReference type="Pfam" id="PF13231"/>
    </source>
</evidence>
<dbReference type="PATRIC" id="fig|324602.8.peg.4103"/>
<name>A9WB39_CHLAA</name>
<dbReference type="PANTHER" id="PTHR33908">
    <property type="entry name" value="MANNOSYLTRANSFERASE YKCB-RELATED"/>
    <property type="match status" value="1"/>
</dbReference>
<dbReference type="GO" id="GO:0016763">
    <property type="term" value="F:pentosyltransferase activity"/>
    <property type="evidence" value="ECO:0000318"/>
    <property type="project" value="GO_Central"/>
</dbReference>
<keyword evidence="2" id="KW-1003">Cell membrane</keyword>
<dbReference type="InParanoid" id="A9WB39"/>
<keyword evidence="11" id="KW-1185">Reference proteome</keyword>
<dbReference type="AlphaFoldDB" id="A9WB39"/>
<dbReference type="STRING" id="324602.Caur_3649"/>
<accession>A9WB39</accession>
<dbReference type="KEGG" id="cau:Caur_3649"/>
<dbReference type="Gene3D" id="1.25.40.10">
    <property type="entry name" value="Tetratricopeptide repeat domain"/>
    <property type="match status" value="1"/>
</dbReference>
<sequence length="711" mass="80727">MVSPAPRSIVAVQPHRWRIALLIRRPVIWVGLLMIIGLILRLWFLFIYQIDPRFSAADDGDYYVRALQLAVTGEYRDNSWLIRPPGHIFFFAAMIRIGLWLGDPAIGIALIRAVQISLSLALIPIGYDLARRLFDQRTGLIFAAVLALWMPMVELPVLILSEPLFFFMLAVHVWLLVRWRDSRHPGWLAGAGVTLAIAALARSPGLYGAIFAILFIGVSAWTVHHRRHWQPIVVALLAFLLPFVLTIAPWTLRNYLLYRDFIVIDTLGPVNLWIAMSDAVHEGRGEGEAKGILQAIPQEDRQRFVSAELRRILQTEPWRFTRNLWPHFQHIWKAQFIEDFFVKASFFTRPLREVWLHGLISDLAWLSLILAAPFTLFGRGQDWAVRLLALGWIGYTCLMVMLIHVEPRYLLPIWFWLTLYGAATLARLGQHRWRLDRRQLPALIVSLGLAFLIFSYRNYPQIIQNGISREQAYAAAMAALQRGDDEAVEQAFRRMLTADPDFADGQAEFARWLLAEGRYDEAWQVIGSYPTHRGDLVRGALARAQGDLEAAKVLLRDVEERAGEDAQRLAVRWLSPAPTTALTLGDDLDLGYLYGFSFGERTGDTTFRWLQGEGAVRLPLPTPLIGNEILTLRLAVPQPTNLTVTIGDRRYEVNVAPGGWRVYHLPVPAQMQGAREVIILLSAPTFLPYERFPGSTDARPLSVMVQQIAVR</sequence>
<evidence type="ECO:0000256" key="5">
    <source>
        <dbReference type="ARBA" id="ARBA00022692"/>
    </source>
</evidence>
<dbReference type="InterPro" id="IPR038731">
    <property type="entry name" value="RgtA/B/C-like"/>
</dbReference>
<feature type="transmembrane region" description="Helical" evidence="8">
    <location>
        <begin position="158"/>
        <end position="177"/>
    </location>
</feature>
<evidence type="ECO:0000256" key="6">
    <source>
        <dbReference type="ARBA" id="ARBA00022989"/>
    </source>
</evidence>
<comment type="subcellular location">
    <subcellularLocation>
        <location evidence="1">Cell membrane</location>
        <topology evidence="1">Multi-pass membrane protein</topology>
    </subcellularLocation>
</comment>